<reference evidence="2 3" key="1">
    <citation type="journal article" date="2015" name="Genome Biol. Evol.">
        <title>Comparative Genomics of a Bacterivorous Green Alga Reveals Evolutionary Causalities and Consequences of Phago-Mixotrophic Mode of Nutrition.</title>
        <authorList>
            <person name="Burns J.A."/>
            <person name="Paasch A."/>
            <person name="Narechania A."/>
            <person name="Kim E."/>
        </authorList>
    </citation>
    <scope>NUCLEOTIDE SEQUENCE [LARGE SCALE GENOMIC DNA]</scope>
    <source>
        <strain evidence="2 3">PLY_AMNH</strain>
    </source>
</reference>
<dbReference type="Proteomes" id="UP001190700">
    <property type="component" value="Unassembled WGS sequence"/>
</dbReference>
<evidence type="ECO:0000313" key="3">
    <source>
        <dbReference type="Proteomes" id="UP001190700"/>
    </source>
</evidence>
<evidence type="ECO:0000256" key="1">
    <source>
        <dbReference type="SAM" id="MobiDB-lite"/>
    </source>
</evidence>
<organism evidence="2 3">
    <name type="scientific">Cymbomonas tetramitiformis</name>
    <dbReference type="NCBI Taxonomy" id="36881"/>
    <lineage>
        <taxon>Eukaryota</taxon>
        <taxon>Viridiplantae</taxon>
        <taxon>Chlorophyta</taxon>
        <taxon>Pyramimonadophyceae</taxon>
        <taxon>Pyramimonadales</taxon>
        <taxon>Pyramimonadaceae</taxon>
        <taxon>Cymbomonas</taxon>
    </lineage>
</organism>
<accession>A0AAE0GQZ8</accession>
<keyword evidence="3" id="KW-1185">Reference proteome</keyword>
<proteinExistence type="predicted"/>
<evidence type="ECO:0000313" key="2">
    <source>
        <dbReference type="EMBL" id="KAK3282583.1"/>
    </source>
</evidence>
<dbReference type="AlphaFoldDB" id="A0AAE0GQZ8"/>
<comment type="caution">
    <text evidence="2">The sequence shown here is derived from an EMBL/GenBank/DDBJ whole genome shotgun (WGS) entry which is preliminary data.</text>
</comment>
<protein>
    <submittedName>
        <fullName evidence="2">Uncharacterized protein</fullName>
    </submittedName>
</protein>
<sequence length="176" mass="20417">MISPASYQAFARLFLYNRYSYLRETTLPSSMIPEEHWPAGKYTPELVARIQFGADPGFDNTWRHRYNRYPPDFENVFVHMPQQEQPQAATPHFPVELTGEGLDRNQMMTAMRDDAFQRKQSGDPNWDIMLPNASRAADGDAVEWDWMMEEAMAETFHSSSTRRRGGGIELEGRDYD</sequence>
<name>A0AAE0GQZ8_9CHLO</name>
<feature type="region of interest" description="Disordered" evidence="1">
    <location>
        <begin position="156"/>
        <end position="176"/>
    </location>
</feature>
<dbReference type="EMBL" id="LGRX02003231">
    <property type="protein sequence ID" value="KAK3282583.1"/>
    <property type="molecule type" value="Genomic_DNA"/>
</dbReference>
<gene>
    <name evidence="2" type="ORF">CYMTET_9692</name>
</gene>